<feature type="domain" description="AAA+ ATPase" evidence="8">
    <location>
        <begin position="176"/>
        <end position="376"/>
    </location>
</feature>
<evidence type="ECO:0000259" key="8">
    <source>
        <dbReference type="SMART" id="SM00382"/>
    </source>
</evidence>
<dbReference type="SUPFAM" id="SSF52540">
    <property type="entry name" value="P-loop containing nucleoside triphosphate hydrolases"/>
    <property type="match status" value="1"/>
</dbReference>
<keyword evidence="4" id="KW-0547">Nucleotide-binding</keyword>
<dbReference type="InterPro" id="IPR050905">
    <property type="entry name" value="Plant_NBS-LRR"/>
</dbReference>
<dbReference type="InterPro" id="IPR042197">
    <property type="entry name" value="Apaf_helical"/>
</dbReference>
<dbReference type="Proteomes" id="UP000694853">
    <property type="component" value="Unplaced"/>
</dbReference>
<dbReference type="SUPFAM" id="SSF52058">
    <property type="entry name" value="L domain-like"/>
    <property type="match status" value="3"/>
</dbReference>
<dbReference type="KEGG" id="aprc:113862472"/>
<keyword evidence="2" id="KW-0433">Leucine-rich repeat</keyword>
<comment type="similarity">
    <text evidence="1">Belongs to the disease resistance NB-LRR family.</text>
</comment>
<dbReference type="OrthoDB" id="1747797at2759"/>
<evidence type="ECO:0000313" key="9">
    <source>
        <dbReference type="Proteomes" id="UP000694853"/>
    </source>
</evidence>
<keyword evidence="5" id="KW-0611">Plant defense</keyword>
<dbReference type="Gene3D" id="1.10.8.430">
    <property type="entry name" value="Helical domain of apoptotic protease-activating factors"/>
    <property type="match status" value="1"/>
</dbReference>
<dbReference type="SMART" id="SM00382">
    <property type="entry name" value="AAA"/>
    <property type="match status" value="1"/>
</dbReference>
<dbReference type="GeneID" id="113862472"/>
<keyword evidence="6" id="KW-0067">ATP-binding</keyword>
<dbReference type="GO" id="GO:0043531">
    <property type="term" value="F:ADP binding"/>
    <property type="evidence" value="ECO:0007669"/>
    <property type="project" value="InterPro"/>
</dbReference>
<evidence type="ECO:0000256" key="3">
    <source>
        <dbReference type="ARBA" id="ARBA00022737"/>
    </source>
</evidence>
<evidence type="ECO:0000256" key="4">
    <source>
        <dbReference type="ARBA" id="ARBA00022741"/>
    </source>
</evidence>
<dbReference type="Gene3D" id="3.80.10.10">
    <property type="entry name" value="Ribonuclease Inhibitor"/>
    <property type="match status" value="8"/>
</dbReference>
<dbReference type="RefSeq" id="XP_027351357.1">
    <property type="nucleotide sequence ID" value="XM_027495556.1"/>
</dbReference>
<evidence type="ECO:0000256" key="6">
    <source>
        <dbReference type="ARBA" id="ARBA00022840"/>
    </source>
</evidence>
<dbReference type="InterPro" id="IPR027417">
    <property type="entry name" value="P-loop_NTPase"/>
</dbReference>
<dbReference type="GO" id="GO:0005524">
    <property type="term" value="F:ATP binding"/>
    <property type="evidence" value="ECO:0007669"/>
    <property type="project" value="UniProtKB-KW"/>
</dbReference>
<feature type="coiled-coil region" evidence="7">
    <location>
        <begin position="43"/>
        <end position="84"/>
    </location>
</feature>
<protein>
    <submittedName>
        <fullName evidence="10">Uncharacterized protein LOC113862472</fullName>
    </submittedName>
</protein>
<organism evidence="9 10">
    <name type="scientific">Abrus precatorius</name>
    <name type="common">Indian licorice</name>
    <name type="synonym">Glycine abrus</name>
    <dbReference type="NCBI Taxonomy" id="3816"/>
    <lineage>
        <taxon>Eukaryota</taxon>
        <taxon>Viridiplantae</taxon>
        <taxon>Streptophyta</taxon>
        <taxon>Embryophyta</taxon>
        <taxon>Tracheophyta</taxon>
        <taxon>Spermatophyta</taxon>
        <taxon>Magnoliopsida</taxon>
        <taxon>eudicotyledons</taxon>
        <taxon>Gunneridae</taxon>
        <taxon>Pentapetalae</taxon>
        <taxon>rosids</taxon>
        <taxon>fabids</taxon>
        <taxon>Fabales</taxon>
        <taxon>Fabaceae</taxon>
        <taxon>Papilionoideae</taxon>
        <taxon>50 kb inversion clade</taxon>
        <taxon>NPAAA clade</taxon>
        <taxon>indigoferoid/millettioid clade</taxon>
        <taxon>Abreae</taxon>
        <taxon>Abrus</taxon>
    </lineage>
</organism>
<dbReference type="InterPro" id="IPR003591">
    <property type="entry name" value="Leu-rich_rpt_typical-subtyp"/>
</dbReference>
<keyword evidence="7" id="KW-0175">Coiled coil</keyword>
<dbReference type="InterPro" id="IPR003593">
    <property type="entry name" value="AAA+_ATPase"/>
</dbReference>
<evidence type="ECO:0000313" key="10">
    <source>
        <dbReference type="RefSeq" id="XP_027351357.1"/>
    </source>
</evidence>
<proteinExistence type="inferred from homology"/>
<dbReference type="InterPro" id="IPR057135">
    <property type="entry name" value="At4g27190-like_LRR"/>
</dbReference>
<evidence type="ECO:0000256" key="1">
    <source>
        <dbReference type="ARBA" id="ARBA00008894"/>
    </source>
</evidence>
<dbReference type="GO" id="GO:0006952">
    <property type="term" value="P:defense response"/>
    <property type="evidence" value="ECO:0007669"/>
    <property type="project" value="UniProtKB-KW"/>
</dbReference>
<dbReference type="InterPro" id="IPR001611">
    <property type="entry name" value="Leu-rich_rpt"/>
</dbReference>
<dbReference type="PANTHER" id="PTHR33463">
    <property type="entry name" value="NB-ARC DOMAIN-CONTAINING PROTEIN-RELATED"/>
    <property type="match status" value="1"/>
</dbReference>
<evidence type="ECO:0000256" key="7">
    <source>
        <dbReference type="SAM" id="Coils"/>
    </source>
</evidence>
<accession>A0A8B8L577</accession>
<gene>
    <name evidence="10" type="primary">LOC113862472</name>
</gene>
<dbReference type="Pfam" id="PF13855">
    <property type="entry name" value="LRR_8"/>
    <property type="match status" value="1"/>
</dbReference>
<keyword evidence="3" id="KW-0677">Repeat</keyword>
<name>A0A8B8L577_ABRPR</name>
<dbReference type="PRINTS" id="PR00364">
    <property type="entry name" value="DISEASERSIST"/>
</dbReference>
<keyword evidence="9" id="KW-1185">Reference proteome</keyword>
<evidence type="ECO:0000256" key="2">
    <source>
        <dbReference type="ARBA" id="ARBA00022614"/>
    </source>
</evidence>
<evidence type="ECO:0000256" key="5">
    <source>
        <dbReference type="ARBA" id="ARBA00022821"/>
    </source>
</evidence>
<dbReference type="Gene3D" id="3.40.50.300">
    <property type="entry name" value="P-loop containing nucleotide triphosphate hydrolases"/>
    <property type="match status" value="1"/>
</dbReference>
<reference evidence="10" key="2">
    <citation type="submission" date="2025-08" db="UniProtKB">
        <authorList>
            <consortium name="RefSeq"/>
        </authorList>
    </citation>
    <scope>IDENTIFICATION</scope>
    <source>
        <tissue evidence="10">Young leaves</tissue>
    </source>
</reference>
<reference evidence="9" key="1">
    <citation type="journal article" date="2019" name="Toxins">
        <title>Detection of Abrin-Like and Prepropulchellin-Like Toxin Genes and Transcripts Using Whole Genome Sequencing and Full-Length Transcript Sequencing of Abrus precatorius.</title>
        <authorList>
            <person name="Hovde B.T."/>
            <person name="Daligault H.E."/>
            <person name="Hanschen E.R."/>
            <person name="Kunde Y.A."/>
            <person name="Johnson M.B."/>
            <person name="Starkenburg S.R."/>
            <person name="Johnson S.L."/>
        </authorList>
    </citation>
    <scope>NUCLEOTIDE SEQUENCE [LARGE SCALE GENOMIC DNA]</scope>
</reference>
<dbReference type="PANTHER" id="PTHR33463:SF196">
    <property type="entry name" value="NB-ARC DOMAIN DISEASE RESISTANCE PROTEIN"/>
    <property type="match status" value="1"/>
</dbReference>
<sequence length="2576" mass="296000">MDPNTIVSTATESALQFGGSLVKRHLGYFFNYNEKFEEIKHHVEMLDDARNRVRNEVNVAEMNAEEIENDVQHWLKQVDEKIKEYESFLRDECHAKTSCSIGFFPNNLPLRYQLGKKATKMVEEMKADGLWNRKFHKVSYREGPSMDAALSNTGYESFGSRNKTTEMIMQALEDSTINMIGVYGVGGVGKTTLVKEVAKKAQEKKLFNVVVMANITRNLDIKKVQGQIAEILGMRLEEESEIVRADRIRRRLKKEKENTLIILDDLWDGLDLNRLGIPLSENDDGSQREVKDITDFGYTKMDEEKLFSDYNKKKKEKLSADYNKMKKEKLSGDHKGCKILLTSRSKDVLCNQMDVQERSIFPVGVLDEKEAETLLKKMAGIHVKNSEFDAKAIDIAKMCAGLPIALVSIGRALKNKSSFVWEDVCQQIKRQSLTGGQESIEFSAKLSYDHLKNEQLKHIFLHCARMGNDPLIMDLVKFCIGLGLLQGIYTIREARNRVNVLIEELKESSLLVESYSTDRFNMHDIMRDVALSILSKEKHAFFMKNAILDEWPHKDELERHTAIFLHYCDINDELPERIYCPRLEVFHIDNKDDFLKVPDNFFKDMTELRVLILSGVNLSSLPSSIKCLKKLRMLVLERCTLGKNLSIIGELKKLRILSLSGSNIESLPVELGQLDKLQHFDLSNCSKLRVIPSNIISRMNSLEEFHMRDNLILWETEHKIQSENASLSELRHLNQLRSLEIHIPSVVHFPQNLFFDKLDSYKIIIGEFNILTVGEFKMPDKYESVKFLALHLKEGIDIHSEKWVKMLFKGVENLLLGELDVHDVFYELNVEGFPNLKHLSIVNNFGIQYIIKSKEQSHPLEAFHKLESMSLYKLENLKKICHNELTEASFCRLKVIKIKSCGQLGNLFPFSMLRLLIMLETIEVCDCDSLKEIVSVERQTYTISNVKDDKIEFPQLRLLTLQSLPAFTCLYTGHKMPSITQLLELQVPNKDIEIMAEVEQGDTNACLSLFNEMVSIPKLEWLELSSINIQKIWSDQSLHCFQNLLTLNVTDCGNLKYLLSFSIAGSLVNLQSLFVSSCGMMEDIFRAEDARQNIDVFPKLKKMEIIRMAKLNTIWQENVGLHSFRSLDSLTITECHKLVTIFPSYMGQRILSLHSLVIIDCKLVENIFDFGNIPRPSNRNETNLHNVDLQLLPNLMHVWKEDSGDTLKYNNLQNISIYGSPNLKYLFPFSVANELEKLQSLEVIGCWGMKEIVAWDKGSNETAITFKFPHLNMVSLQQLFELGSFYRGNHTLEWPSLKKMLILNCYKLEILNTETIISQMKPIVLATEKVIYNLEYMAMSLNVAKLLQNYIISVHRMHKLQSLVLFGLKNTEILFWFLHRLPNLESLTLQSCLFKSVWDPASLISHEKIGVVMQLKELVLNNLLYLEEIGFEHDPLLQRVERLIILGCHKLTSIMPSSVSYNYLTHLEVTNCVGLSNLMTSSTAKSLVQLVTMKVSWCQMIEEIVTDTEKENVQEIEFRQLKALELVSLQSLKSFCSSMNCDLKLPLLENLVVSECPQMTKFAEVQSAPKLQKVHVVAGEKDKWYWKGDLNTTLEKIIKDQVSFESLKHMQLINYPELKEVRHGKPALPDNFFRNLKILEVNSLCENREIVIPSHILPYLKSLEELNVDGCDEVQVIFEIDDSETKKTKGTVFHLKKLILDDLRHLKCVWNKNPQGIVSFPNLQEVVVKDCKRLTKLFPLSIARNLAKLKTLEVIKCKRLEEIVGKEDQMELETTEMFEFPCLSSLVLRKLPRLTCFYLGRHHLECPMLECLDVSYCCMLKLFMSEFNSHQAVVEGPDRTLNRGLQQPLFLVEKVIHKLKELAINEKNIIFLSDRDLSLIRKLKLCFEDINEKATLPFDFLHKLPNLEYLKVKKCTGLMTLFPSKKFHVRDGTLVGLKKLALIQLHELNLIGLEHPWVKPFSEKLKKFKVIKCSRLEKLVHSAVSFNSLKELHVYKCQGMKYLFTISTAKSLEQLQILYILNCESIKEIVNKEDEDASHEIIFKQLSLLMLLSLPSLVTFYSGNATLQFSSLESATVIGCPNMQTFSRGVVDAPMFQKIQNSFSPLDLYFHNDLNTTMERLFHRKKIEVRNCQSVKAIFDVKDIGADMKTTFQLSLPLKKLILNQLPNLEYIWNMNPDEILSFQDLEEVYIDSCQSLKSLFPTSLSSHLVTLCVRHCGRLVEIFAEDEAAMKEEPKQFIFHCLTSLTLWELPELKYFYPGKHSLEWPMLKYIDIYCCDKLKLFTTQNHSGEDAHKEDQHGFSIDQQAIFLVEKVIPNLEHQVITKGETMTGQGQFGANVALSHLMQNLQILILQCYHEDDESNIFSTGLLEKIPNLEKLEVRCSSFNEMFPSQRPVGDCTKIISKLKGLCLNGVDKLSSTGLEHSWVEPLLKTLEILEVFSCPCLKIMVPSTVSFSNLTFLDVGVCHGLVYLLTSSTARSLGQLRHMYIRDCHAIQEIVSKEGDHESNEEITFGQLNTLYLESLPSILGFYSGTSKLKFPSLDQVTLIECPQMKYSYVPDLHQFILQEPISLEDLN</sequence>
<dbReference type="InterPro" id="IPR032675">
    <property type="entry name" value="LRR_dom_sf"/>
</dbReference>
<dbReference type="Pfam" id="PF23247">
    <property type="entry name" value="LRR_RPS2"/>
    <property type="match status" value="8"/>
</dbReference>
<dbReference type="InterPro" id="IPR002182">
    <property type="entry name" value="NB-ARC"/>
</dbReference>
<dbReference type="SMART" id="SM00369">
    <property type="entry name" value="LRR_TYP"/>
    <property type="match status" value="4"/>
</dbReference>
<dbReference type="Pfam" id="PF00931">
    <property type="entry name" value="NB-ARC"/>
    <property type="match status" value="1"/>
</dbReference>
<dbReference type="SUPFAM" id="SSF52047">
    <property type="entry name" value="RNI-like"/>
    <property type="match status" value="3"/>
</dbReference>